<dbReference type="EMBL" id="MU069593">
    <property type="protein sequence ID" value="KAF5838033.1"/>
    <property type="molecule type" value="Genomic_DNA"/>
</dbReference>
<gene>
    <name evidence="1" type="ORF">DUNSADRAFT_3467</name>
</gene>
<evidence type="ECO:0000313" key="1">
    <source>
        <dbReference type="EMBL" id="KAF5838033.1"/>
    </source>
</evidence>
<accession>A0ABQ7GTU8</accession>
<dbReference type="Proteomes" id="UP000815325">
    <property type="component" value="Unassembled WGS sequence"/>
</dbReference>
<sequence length="90" mass="10031">MMNDSSLSVCGPRLGYAFSTLQWSITTFLQKTILLCLSSFCHHLQRTCLGLQSTCFMEMQDPVMLAWITAVSRCLDSNLKSAPSLAPLRI</sequence>
<keyword evidence="2" id="KW-1185">Reference proteome</keyword>
<reference evidence="1" key="1">
    <citation type="submission" date="2017-08" db="EMBL/GenBank/DDBJ databases">
        <authorList>
            <person name="Polle J.E."/>
            <person name="Barry K."/>
            <person name="Cushman J."/>
            <person name="Schmutz J."/>
            <person name="Tran D."/>
            <person name="Hathwaick L.T."/>
            <person name="Yim W.C."/>
            <person name="Jenkins J."/>
            <person name="Mckie-Krisberg Z.M."/>
            <person name="Prochnik S."/>
            <person name="Lindquist E."/>
            <person name="Dockter R.B."/>
            <person name="Adam C."/>
            <person name="Molina H."/>
            <person name="Bunkerborg J."/>
            <person name="Jin E."/>
            <person name="Buchheim M."/>
            <person name="Magnuson J."/>
        </authorList>
    </citation>
    <scope>NUCLEOTIDE SEQUENCE</scope>
    <source>
        <strain evidence="1">CCAP 19/18</strain>
    </source>
</reference>
<evidence type="ECO:0000313" key="2">
    <source>
        <dbReference type="Proteomes" id="UP000815325"/>
    </source>
</evidence>
<name>A0ABQ7GTU8_DUNSA</name>
<organism evidence="1 2">
    <name type="scientific">Dunaliella salina</name>
    <name type="common">Green alga</name>
    <name type="synonym">Protococcus salinus</name>
    <dbReference type="NCBI Taxonomy" id="3046"/>
    <lineage>
        <taxon>Eukaryota</taxon>
        <taxon>Viridiplantae</taxon>
        <taxon>Chlorophyta</taxon>
        <taxon>core chlorophytes</taxon>
        <taxon>Chlorophyceae</taxon>
        <taxon>CS clade</taxon>
        <taxon>Chlamydomonadales</taxon>
        <taxon>Dunaliellaceae</taxon>
        <taxon>Dunaliella</taxon>
    </lineage>
</organism>
<comment type="caution">
    <text evidence="1">The sequence shown here is derived from an EMBL/GenBank/DDBJ whole genome shotgun (WGS) entry which is preliminary data.</text>
</comment>
<protein>
    <submittedName>
        <fullName evidence="1">Uncharacterized protein</fullName>
    </submittedName>
</protein>
<proteinExistence type="predicted"/>